<organism evidence="1">
    <name type="scientific">marine metagenome</name>
    <dbReference type="NCBI Taxonomy" id="408172"/>
    <lineage>
        <taxon>unclassified sequences</taxon>
        <taxon>metagenomes</taxon>
        <taxon>ecological metagenomes</taxon>
    </lineage>
</organism>
<gene>
    <name evidence="1" type="ORF">METZ01_LOCUS72601</name>
</gene>
<feature type="non-terminal residue" evidence="1">
    <location>
        <position position="1"/>
    </location>
</feature>
<evidence type="ECO:0000313" key="1">
    <source>
        <dbReference type="EMBL" id="SVA19747.1"/>
    </source>
</evidence>
<sequence length="63" mass="6961">CGQNYSATNLKAQASLPARGRIHRNAIQGPWPSCCSLWLRILGNASATSIVEPRYPCYYIPKP</sequence>
<proteinExistence type="predicted"/>
<reference evidence="1" key="1">
    <citation type="submission" date="2018-05" db="EMBL/GenBank/DDBJ databases">
        <authorList>
            <person name="Lanie J.A."/>
            <person name="Ng W.-L."/>
            <person name="Kazmierczak K.M."/>
            <person name="Andrzejewski T.M."/>
            <person name="Davidsen T.M."/>
            <person name="Wayne K.J."/>
            <person name="Tettelin H."/>
            <person name="Glass J.I."/>
            <person name="Rusch D."/>
            <person name="Podicherti R."/>
            <person name="Tsui H.-C.T."/>
            <person name="Winkler M.E."/>
        </authorList>
    </citation>
    <scope>NUCLEOTIDE SEQUENCE</scope>
</reference>
<accession>A0A381TXN5</accession>
<dbReference type="AlphaFoldDB" id="A0A381TXN5"/>
<name>A0A381TXN5_9ZZZZ</name>
<dbReference type="EMBL" id="UINC01005197">
    <property type="protein sequence ID" value="SVA19747.1"/>
    <property type="molecule type" value="Genomic_DNA"/>
</dbReference>
<protein>
    <submittedName>
        <fullName evidence="1">Uncharacterized protein</fullName>
    </submittedName>
</protein>